<keyword evidence="5" id="KW-0521">NADP</keyword>
<dbReference type="HOGENOM" id="CLU_006909_3_0_1"/>
<dbReference type="GeneID" id="20244225"/>
<dbReference type="GO" id="GO:0050661">
    <property type="term" value="F:NADP binding"/>
    <property type="evidence" value="ECO:0007669"/>
    <property type="project" value="InterPro"/>
</dbReference>
<dbReference type="KEGG" id="lgi:LOTGIDRAFT_177635"/>
<comment type="similarity">
    <text evidence="2 8">Belongs to the FMO family.</text>
</comment>
<comment type="cofactor">
    <cofactor evidence="1 8">
        <name>FAD</name>
        <dbReference type="ChEBI" id="CHEBI:57692"/>
    </cofactor>
</comment>
<evidence type="ECO:0000256" key="2">
    <source>
        <dbReference type="ARBA" id="ARBA00009183"/>
    </source>
</evidence>
<evidence type="ECO:0000313" key="10">
    <source>
        <dbReference type="Proteomes" id="UP000030746"/>
    </source>
</evidence>
<dbReference type="CTD" id="20244225"/>
<dbReference type="OMA" id="CFEKQSD"/>
<organism evidence="9 10">
    <name type="scientific">Lottia gigantea</name>
    <name type="common">Giant owl limpet</name>
    <dbReference type="NCBI Taxonomy" id="225164"/>
    <lineage>
        <taxon>Eukaryota</taxon>
        <taxon>Metazoa</taxon>
        <taxon>Spiralia</taxon>
        <taxon>Lophotrochozoa</taxon>
        <taxon>Mollusca</taxon>
        <taxon>Gastropoda</taxon>
        <taxon>Patellogastropoda</taxon>
        <taxon>Lottioidea</taxon>
        <taxon>Lottiidae</taxon>
        <taxon>Lottia</taxon>
    </lineage>
</organism>
<dbReference type="OrthoDB" id="66881at2759"/>
<dbReference type="PANTHER" id="PTHR23023">
    <property type="entry name" value="DIMETHYLANILINE MONOOXYGENASE"/>
    <property type="match status" value="1"/>
</dbReference>
<proteinExistence type="inferred from homology"/>
<sequence>MASNIRVAVIGSGAAGLCALRHLIAKPHVFEAVCFEKGNQVGGTWIYTDKTGIDENGLPIHSSMYKHLKTNLPKEVMAFPDFQFNANLPSFIGHEEVLRYLESYSNFYGLSSYIKFKTYVLRVNPIKDLKDKTKWEVSYTNTTDKKEENNQTEIFDAVIVCNGHYSDPIYPSLPGIEKFKGEIIHSHNYRDEESMRDKVVMVLGAGASGQDIAIEISSTAKNVYLSHNKAPLTSILPANVEQKSGIQEVKDTSVIFKNGEICDADVLLLCTGYYFTFPFLTEKCHLSINDERVTPLYKHVIHTELPSLSFIGICKTICPFPLFNNQVQFVLGSLDGTFSLPSEEEMNKDTQNDFEKRLSEGLPPRYAHHMGPRQWNYNQQLENIANLKPIPRSVQVLYDMVHKKRVQNLPGYKKVNYKMVGPEEFETIEPV</sequence>
<dbReference type="InterPro" id="IPR050346">
    <property type="entry name" value="FMO-like"/>
</dbReference>
<evidence type="ECO:0000256" key="7">
    <source>
        <dbReference type="ARBA" id="ARBA00023033"/>
    </source>
</evidence>
<dbReference type="InterPro" id="IPR020946">
    <property type="entry name" value="Flavin_mOase-like"/>
</dbReference>
<dbReference type="GO" id="GO:0050660">
    <property type="term" value="F:flavin adenine dinucleotide binding"/>
    <property type="evidence" value="ECO:0007669"/>
    <property type="project" value="InterPro"/>
</dbReference>
<keyword evidence="10" id="KW-1185">Reference proteome</keyword>
<evidence type="ECO:0000256" key="3">
    <source>
        <dbReference type="ARBA" id="ARBA00022630"/>
    </source>
</evidence>
<evidence type="ECO:0000256" key="6">
    <source>
        <dbReference type="ARBA" id="ARBA00023002"/>
    </source>
</evidence>
<dbReference type="EMBL" id="KB203854">
    <property type="protein sequence ID" value="ESO82679.1"/>
    <property type="molecule type" value="Genomic_DNA"/>
</dbReference>
<dbReference type="EC" id="1.-.-.-" evidence="8"/>
<evidence type="ECO:0000256" key="5">
    <source>
        <dbReference type="ARBA" id="ARBA00022857"/>
    </source>
</evidence>
<keyword evidence="7 8" id="KW-0503">Monooxygenase</keyword>
<evidence type="ECO:0000256" key="8">
    <source>
        <dbReference type="RuleBase" id="RU361177"/>
    </source>
</evidence>
<dbReference type="InterPro" id="IPR000960">
    <property type="entry name" value="Flavin_mOase"/>
</dbReference>
<dbReference type="RefSeq" id="XP_009066480.1">
    <property type="nucleotide sequence ID" value="XM_009068232.1"/>
</dbReference>
<name>V4B2K7_LOTGI</name>
<keyword evidence="3 8" id="KW-0285">Flavoprotein</keyword>
<gene>
    <name evidence="9" type="ORF">LOTGIDRAFT_177635</name>
</gene>
<protein>
    <recommendedName>
        <fullName evidence="8">Flavin-containing monooxygenase</fullName>
        <ecNumber evidence="8">1.-.-.-</ecNumber>
    </recommendedName>
</protein>
<accession>V4B2K7</accession>
<dbReference type="PRINTS" id="PR00370">
    <property type="entry name" value="FMOXYGENASE"/>
</dbReference>
<dbReference type="SUPFAM" id="SSF51905">
    <property type="entry name" value="FAD/NAD(P)-binding domain"/>
    <property type="match status" value="2"/>
</dbReference>
<evidence type="ECO:0000313" key="9">
    <source>
        <dbReference type="EMBL" id="ESO82679.1"/>
    </source>
</evidence>
<evidence type="ECO:0000256" key="1">
    <source>
        <dbReference type="ARBA" id="ARBA00001974"/>
    </source>
</evidence>
<evidence type="ECO:0000256" key="4">
    <source>
        <dbReference type="ARBA" id="ARBA00022827"/>
    </source>
</evidence>
<reference evidence="9 10" key="1">
    <citation type="journal article" date="2013" name="Nature">
        <title>Insights into bilaterian evolution from three spiralian genomes.</title>
        <authorList>
            <person name="Simakov O."/>
            <person name="Marletaz F."/>
            <person name="Cho S.J."/>
            <person name="Edsinger-Gonzales E."/>
            <person name="Havlak P."/>
            <person name="Hellsten U."/>
            <person name="Kuo D.H."/>
            <person name="Larsson T."/>
            <person name="Lv J."/>
            <person name="Arendt D."/>
            <person name="Savage R."/>
            <person name="Osoegawa K."/>
            <person name="de Jong P."/>
            <person name="Grimwood J."/>
            <person name="Chapman J.A."/>
            <person name="Shapiro H."/>
            <person name="Aerts A."/>
            <person name="Otillar R.P."/>
            <person name="Terry A.Y."/>
            <person name="Boore J.L."/>
            <person name="Grigoriev I.V."/>
            <person name="Lindberg D.R."/>
            <person name="Seaver E.C."/>
            <person name="Weisblat D.A."/>
            <person name="Putnam N.H."/>
            <person name="Rokhsar D.S."/>
        </authorList>
    </citation>
    <scope>NUCLEOTIDE SEQUENCE [LARGE SCALE GENOMIC DNA]</scope>
</reference>
<dbReference type="Pfam" id="PF00743">
    <property type="entry name" value="FMO-like"/>
    <property type="match status" value="2"/>
</dbReference>
<keyword evidence="4 8" id="KW-0274">FAD</keyword>
<dbReference type="FunFam" id="3.50.50.60:FF:000138">
    <property type="entry name" value="Flavin-containing monooxygenase"/>
    <property type="match status" value="1"/>
</dbReference>
<keyword evidence="6 8" id="KW-0560">Oxidoreductase</keyword>
<dbReference type="Gene3D" id="3.50.50.60">
    <property type="entry name" value="FAD/NAD(P)-binding domain"/>
    <property type="match status" value="2"/>
</dbReference>
<dbReference type="PIRSF" id="PIRSF000332">
    <property type="entry name" value="FMO"/>
    <property type="match status" value="1"/>
</dbReference>
<dbReference type="InterPro" id="IPR036188">
    <property type="entry name" value="FAD/NAD-bd_sf"/>
</dbReference>
<dbReference type="GO" id="GO:0004499">
    <property type="term" value="F:N,N-dimethylaniline monooxygenase activity"/>
    <property type="evidence" value="ECO:0007669"/>
    <property type="project" value="InterPro"/>
</dbReference>
<dbReference type="AlphaFoldDB" id="V4B2K7"/>
<dbReference type="Proteomes" id="UP000030746">
    <property type="component" value="Unassembled WGS sequence"/>
</dbReference>